<dbReference type="OrthoDB" id="671595at2759"/>
<keyword evidence="3" id="KW-0964">Secreted</keyword>
<dbReference type="Proteomes" id="UP001153620">
    <property type="component" value="Chromosome 1"/>
</dbReference>
<dbReference type="InterPro" id="IPR042178">
    <property type="entry name" value="Serpin_sf_1"/>
</dbReference>
<sequence>MKILVILGLAAIVSAQNDPSVGGLFSTPKPYVDPDEYVQPENKQDQFDWKLTKEVLKAQTGNVLISPLSAKILLTLLAEAAGQTVESKTRRELEQVLPYNRNLYDAKEYFKKVLASIGTLNDAYRVNFATRIFVDGIVNINQRFSSIAEHNYNADVTNLEFNDARNSAKTINDWVKDVTRGNIKDLVSEDAIQKSILVLINALYFEGTWRFPFNKTISRDFFTAPGRKTNKKFMEQTSNFYYFYSRHLNAKILRMPYEGRRFSMFIVLPSEVDGVDAVVEKLESNALKNEVWHMDELETHVVIPKFKFDTSVNLNDITKALGISEIFENSATFPLLARGGNSEGKLKVSNIIQKSGISVDEKGTIAYAATEIELVNKFGGEPKEFIADHPFVFYIEDDVTGAKLFSGRVSNPDY</sequence>
<reference evidence="11" key="1">
    <citation type="submission" date="2022-01" db="EMBL/GenBank/DDBJ databases">
        <authorList>
            <person name="King R."/>
        </authorList>
    </citation>
    <scope>NUCLEOTIDE SEQUENCE</scope>
</reference>
<dbReference type="PROSITE" id="PS00284">
    <property type="entry name" value="SERPIN"/>
    <property type="match status" value="1"/>
</dbReference>
<evidence type="ECO:0000256" key="2">
    <source>
        <dbReference type="ARBA" id="ARBA00009500"/>
    </source>
</evidence>
<dbReference type="Gene3D" id="3.30.497.10">
    <property type="entry name" value="Antithrombin, subunit I, domain 2"/>
    <property type="match status" value="1"/>
</dbReference>
<dbReference type="Pfam" id="PF00079">
    <property type="entry name" value="Serpin"/>
    <property type="match status" value="1"/>
</dbReference>
<dbReference type="EMBL" id="OU895877">
    <property type="protein sequence ID" value="CAG9798315.1"/>
    <property type="molecule type" value="Genomic_DNA"/>
</dbReference>
<dbReference type="PANTHER" id="PTHR11461">
    <property type="entry name" value="SERINE PROTEASE INHIBITOR, SERPIN"/>
    <property type="match status" value="1"/>
</dbReference>
<dbReference type="FunFam" id="2.30.39.10:FF:000030">
    <property type="entry name" value="Serpin 2"/>
    <property type="match status" value="1"/>
</dbReference>
<dbReference type="SMART" id="SM00093">
    <property type="entry name" value="SERPIN"/>
    <property type="match status" value="1"/>
</dbReference>
<evidence type="ECO:0000256" key="6">
    <source>
        <dbReference type="ARBA" id="ARBA00022900"/>
    </source>
</evidence>
<organism evidence="11 12">
    <name type="scientific">Chironomus riparius</name>
    <dbReference type="NCBI Taxonomy" id="315576"/>
    <lineage>
        <taxon>Eukaryota</taxon>
        <taxon>Metazoa</taxon>
        <taxon>Ecdysozoa</taxon>
        <taxon>Arthropoda</taxon>
        <taxon>Hexapoda</taxon>
        <taxon>Insecta</taxon>
        <taxon>Pterygota</taxon>
        <taxon>Neoptera</taxon>
        <taxon>Endopterygota</taxon>
        <taxon>Diptera</taxon>
        <taxon>Nematocera</taxon>
        <taxon>Chironomoidea</taxon>
        <taxon>Chironomidae</taxon>
        <taxon>Chironominae</taxon>
        <taxon>Chironomus</taxon>
    </lineage>
</organism>
<keyword evidence="12" id="KW-1185">Reference proteome</keyword>
<reference evidence="11" key="2">
    <citation type="submission" date="2022-10" db="EMBL/GenBank/DDBJ databases">
        <authorList>
            <consortium name="ENA_rothamsted_submissions"/>
            <consortium name="culmorum"/>
            <person name="King R."/>
        </authorList>
    </citation>
    <scope>NUCLEOTIDE SEQUENCE</scope>
</reference>
<evidence type="ECO:0000256" key="8">
    <source>
        <dbReference type="RuleBase" id="RU000411"/>
    </source>
</evidence>
<dbReference type="CDD" id="cd19578">
    <property type="entry name" value="serpinK_insect_SRPN2-like"/>
    <property type="match status" value="1"/>
</dbReference>
<dbReference type="Gene3D" id="2.30.39.10">
    <property type="entry name" value="Alpha-1-antitrypsin, domain 1"/>
    <property type="match status" value="1"/>
</dbReference>
<accession>A0A9N9RHY6</accession>
<comment type="subcellular location">
    <subcellularLocation>
        <location evidence="1">Secreted</location>
    </subcellularLocation>
</comment>
<feature type="domain" description="Serpin" evidence="10">
    <location>
        <begin position="49"/>
        <end position="412"/>
    </location>
</feature>
<dbReference type="PANTHER" id="PTHR11461:SF357">
    <property type="entry name" value="SERINE PROTEASE INHIBITOR 27A"/>
    <property type="match status" value="1"/>
</dbReference>
<evidence type="ECO:0000256" key="7">
    <source>
        <dbReference type="ARBA" id="ARBA00023180"/>
    </source>
</evidence>
<dbReference type="GO" id="GO:0004867">
    <property type="term" value="F:serine-type endopeptidase inhibitor activity"/>
    <property type="evidence" value="ECO:0007669"/>
    <property type="project" value="UniProtKB-KW"/>
</dbReference>
<feature type="chain" id="PRO_5040348790" description="Serpin domain-containing protein" evidence="9">
    <location>
        <begin position="16"/>
        <end position="414"/>
    </location>
</feature>
<keyword evidence="6" id="KW-0722">Serine protease inhibitor</keyword>
<proteinExistence type="inferred from homology"/>
<name>A0A9N9RHY6_9DIPT</name>
<protein>
    <recommendedName>
        <fullName evidence="10">Serpin domain-containing protein</fullName>
    </recommendedName>
</protein>
<evidence type="ECO:0000259" key="10">
    <source>
        <dbReference type="SMART" id="SM00093"/>
    </source>
</evidence>
<evidence type="ECO:0000256" key="3">
    <source>
        <dbReference type="ARBA" id="ARBA00022525"/>
    </source>
</evidence>
<dbReference type="InterPro" id="IPR023796">
    <property type="entry name" value="Serpin_dom"/>
</dbReference>
<evidence type="ECO:0000256" key="4">
    <source>
        <dbReference type="ARBA" id="ARBA00022690"/>
    </source>
</evidence>
<evidence type="ECO:0000313" key="11">
    <source>
        <dbReference type="EMBL" id="CAG9798315.1"/>
    </source>
</evidence>
<dbReference type="InterPro" id="IPR023795">
    <property type="entry name" value="Serpin_CS"/>
</dbReference>
<evidence type="ECO:0000313" key="12">
    <source>
        <dbReference type="Proteomes" id="UP001153620"/>
    </source>
</evidence>
<keyword evidence="5 9" id="KW-0732">Signal</keyword>
<gene>
    <name evidence="11" type="ORF">CHIRRI_LOCUS1299</name>
</gene>
<dbReference type="GO" id="GO:0005615">
    <property type="term" value="C:extracellular space"/>
    <property type="evidence" value="ECO:0007669"/>
    <property type="project" value="InterPro"/>
</dbReference>
<dbReference type="InterPro" id="IPR036186">
    <property type="entry name" value="Serpin_sf"/>
</dbReference>
<feature type="signal peptide" evidence="9">
    <location>
        <begin position="1"/>
        <end position="15"/>
    </location>
</feature>
<evidence type="ECO:0000256" key="5">
    <source>
        <dbReference type="ARBA" id="ARBA00022729"/>
    </source>
</evidence>
<evidence type="ECO:0000256" key="1">
    <source>
        <dbReference type="ARBA" id="ARBA00004613"/>
    </source>
</evidence>
<dbReference type="AlphaFoldDB" id="A0A9N9RHY6"/>
<keyword evidence="7" id="KW-0325">Glycoprotein</keyword>
<comment type="similarity">
    <text evidence="2 8">Belongs to the serpin family.</text>
</comment>
<evidence type="ECO:0000256" key="9">
    <source>
        <dbReference type="SAM" id="SignalP"/>
    </source>
</evidence>
<dbReference type="SUPFAM" id="SSF56574">
    <property type="entry name" value="Serpins"/>
    <property type="match status" value="1"/>
</dbReference>
<keyword evidence="4" id="KW-0646">Protease inhibitor</keyword>
<dbReference type="InterPro" id="IPR000215">
    <property type="entry name" value="Serpin_fam"/>
</dbReference>
<dbReference type="InterPro" id="IPR042185">
    <property type="entry name" value="Serpin_sf_2"/>
</dbReference>